<dbReference type="CDD" id="cd00303">
    <property type="entry name" value="retropepsin_like"/>
    <property type="match status" value="1"/>
</dbReference>
<dbReference type="InterPro" id="IPR021109">
    <property type="entry name" value="Peptidase_aspartic_dom_sf"/>
</dbReference>
<reference evidence="2" key="2">
    <citation type="journal article" date="2024" name="Plant">
        <title>Genomic evolution and insights into agronomic trait innovations of Sesamum species.</title>
        <authorList>
            <person name="Miao H."/>
            <person name="Wang L."/>
            <person name="Qu L."/>
            <person name="Liu H."/>
            <person name="Sun Y."/>
            <person name="Le M."/>
            <person name="Wang Q."/>
            <person name="Wei S."/>
            <person name="Zheng Y."/>
            <person name="Lin W."/>
            <person name="Duan Y."/>
            <person name="Cao H."/>
            <person name="Xiong S."/>
            <person name="Wang X."/>
            <person name="Wei L."/>
            <person name="Li C."/>
            <person name="Ma Q."/>
            <person name="Ju M."/>
            <person name="Zhao R."/>
            <person name="Li G."/>
            <person name="Mu C."/>
            <person name="Tian Q."/>
            <person name="Mei H."/>
            <person name="Zhang T."/>
            <person name="Gao T."/>
            <person name="Zhang H."/>
        </authorList>
    </citation>
    <scope>NUCLEOTIDE SEQUENCE</scope>
    <source>
        <strain evidence="2">KEN1</strain>
    </source>
</reference>
<evidence type="ECO:0008006" key="3">
    <source>
        <dbReference type="Google" id="ProtNLM"/>
    </source>
</evidence>
<feature type="compositionally biased region" description="Basic and acidic residues" evidence="1">
    <location>
        <begin position="127"/>
        <end position="141"/>
    </location>
</feature>
<dbReference type="Gene3D" id="2.40.70.10">
    <property type="entry name" value="Acid Proteases"/>
    <property type="match status" value="1"/>
</dbReference>
<feature type="compositionally biased region" description="Basic residues" evidence="1">
    <location>
        <begin position="7"/>
        <end position="17"/>
    </location>
</feature>
<evidence type="ECO:0000313" key="2">
    <source>
        <dbReference type="EMBL" id="KAL0416785.1"/>
    </source>
</evidence>
<accession>A0AAW2UHD5</accession>
<gene>
    <name evidence="2" type="ORF">Slati_3510400</name>
</gene>
<dbReference type="EMBL" id="JACGWN010000012">
    <property type="protein sequence ID" value="KAL0416785.1"/>
    <property type="molecule type" value="Genomic_DNA"/>
</dbReference>
<reference evidence="2" key="1">
    <citation type="submission" date="2020-06" db="EMBL/GenBank/DDBJ databases">
        <authorList>
            <person name="Li T."/>
            <person name="Hu X."/>
            <person name="Zhang T."/>
            <person name="Song X."/>
            <person name="Zhang H."/>
            <person name="Dai N."/>
            <person name="Sheng W."/>
            <person name="Hou X."/>
            <person name="Wei L."/>
        </authorList>
    </citation>
    <scope>NUCLEOTIDE SEQUENCE</scope>
    <source>
        <strain evidence="2">KEN1</strain>
        <tissue evidence="2">Leaf</tissue>
    </source>
</reference>
<dbReference type="AlphaFoldDB" id="A0AAW2UHD5"/>
<comment type="caution">
    <text evidence="2">The sequence shown here is derived from an EMBL/GenBank/DDBJ whole genome shotgun (WGS) entry which is preliminary data.</text>
</comment>
<proteinExistence type="predicted"/>
<sequence length="334" mass="37615">MEDAQAAKRKIRAKKRKEVKEESPSKKPRNEFREKKAPYQRINTVYTLLTVPITQALMAVEGKGLLARPRSWNEGPQRPQSHKFCHFHNDYGHTTEECCHLKNEIERLIQNGYLQEYVCWEKARGTGPYQKKETDRSKETKVTNPEASLKGGPKMGTNEKMDSNDPPCKGVIRMITRGPIGGNSHHAWKAEVRRAHNETIKKVLDVETAEDTPIIQFERVEHSGPKSSHNDALVITALLANYEVGRIFIDSGSFADILFGDAYDQMQLGDIPLEKVNTSLYGIAGEVVHPRGLISLPLTLGTGHTRRTFILKFLVVDVSSAYKVILGRPTLNAF</sequence>
<feature type="region of interest" description="Disordered" evidence="1">
    <location>
        <begin position="127"/>
        <end position="167"/>
    </location>
</feature>
<protein>
    <recommendedName>
        <fullName evidence="3">Gag-pol polyprotein</fullName>
    </recommendedName>
</protein>
<organism evidence="2">
    <name type="scientific">Sesamum latifolium</name>
    <dbReference type="NCBI Taxonomy" id="2727402"/>
    <lineage>
        <taxon>Eukaryota</taxon>
        <taxon>Viridiplantae</taxon>
        <taxon>Streptophyta</taxon>
        <taxon>Embryophyta</taxon>
        <taxon>Tracheophyta</taxon>
        <taxon>Spermatophyta</taxon>
        <taxon>Magnoliopsida</taxon>
        <taxon>eudicotyledons</taxon>
        <taxon>Gunneridae</taxon>
        <taxon>Pentapetalae</taxon>
        <taxon>asterids</taxon>
        <taxon>lamiids</taxon>
        <taxon>Lamiales</taxon>
        <taxon>Pedaliaceae</taxon>
        <taxon>Sesamum</taxon>
    </lineage>
</organism>
<name>A0AAW2UHD5_9LAMI</name>
<dbReference type="PANTHER" id="PTHR33240">
    <property type="entry name" value="OS08G0508500 PROTEIN"/>
    <property type="match status" value="1"/>
</dbReference>
<dbReference type="PANTHER" id="PTHR33240:SF8">
    <property type="entry name" value="OS03G0439900 PROTEIN"/>
    <property type="match status" value="1"/>
</dbReference>
<feature type="region of interest" description="Disordered" evidence="1">
    <location>
        <begin position="1"/>
        <end position="36"/>
    </location>
</feature>
<feature type="compositionally biased region" description="Basic and acidic residues" evidence="1">
    <location>
        <begin position="18"/>
        <end position="36"/>
    </location>
</feature>
<evidence type="ECO:0000256" key="1">
    <source>
        <dbReference type="SAM" id="MobiDB-lite"/>
    </source>
</evidence>